<dbReference type="Proteomes" id="UP000054466">
    <property type="component" value="Unassembled WGS sequence"/>
</dbReference>
<organism evidence="2 3">
    <name type="scientific">Cladophialophora immunda</name>
    <dbReference type="NCBI Taxonomy" id="569365"/>
    <lineage>
        <taxon>Eukaryota</taxon>
        <taxon>Fungi</taxon>
        <taxon>Dikarya</taxon>
        <taxon>Ascomycota</taxon>
        <taxon>Pezizomycotina</taxon>
        <taxon>Eurotiomycetes</taxon>
        <taxon>Chaetothyriomycetidae</taxon>
        <taxon>Chaetothyriales</taxon>
        <taxon>Herpotrichiellaceae</taxon>
        <taxon>Cladophialophora</taxon>
    </lineage>
</organism>
<gene>
    <name evidence="2" type="ORF">PV07_11837</name>
</gene>
<dbReference type="HOGENOM" id="CLU_2158111_0_0_1"/>
<proteinExistence type="predicted"/>
<dbReference type="EMBL" id="KN847046">
    <property type="protein sequence ID" value="KIW23654.1"/>
    <property type="molecule type" value="Genomic_DNA"/>
</dbReference>
<dbReference type="RefSeq" id="XP_016243870.1">
    <property type="nucleotide sequence ID" value="XM_016399308.1"/>
</dbReference>
<reference evidence="2 3" key="1">
    <citation type="submission" date="2015-01" db="EMBL/GenBank/DDBJ databases">
        <title>The Genome Sequence of Cladophialophora immunda CBS83496.</title>
        <authorList>
            <consortium name="The Broad Institute Genomics Platform"/>
            <person name="Cuomo C."/>
            <person name="de Hoog S."/>
            <person name="Gorbushina A."/>
            <person name="Stielow B."/>
            <person name="Teixiera M."/>
            <person name="Abouelleil A."/>
            <person name="Chapman S.B."/>
            <person name="Priest M."/>
            <person name="Young S.K."/>
            <person name="Wortman J."/>
            <person name="Nusbaum C."/>
            <person name="Birren B."/>
        </authorList>
    </citation>
    <scope>NUCLEOTIDE SEQUENCE [LARGE SCALE GENOMIC DNA]</scope>
    <source>
        <strain evidence="2 3">CBS 83496</strain>
    </source>
</reference>
<dbReference type="VEuPathDB" id="FungiDB:PV07_11837"/>
<dbReference type="EMBL" id="KN847046">
    <property type="protein sequence ID" value="KIW23653.1"/>
    <property type="molecule type" value="Genomic_DNA"/>
</dbReference>
<protein>
    <submittedName>
        <fullName evidence="2">Uncharacterized protein</fullName>
    </submittedName>
</protein>
<dbReference type="OrthoDB" id="4153109at2759"/>
<keyword evidence="3" id="KW-1185">Reference proteome</keyword>
<evidence type="ECO:0000313" key="2">
    <source>
        <dbReference type="EMBL" id="KIW23653.1"/>
    </source>
</evidence>
<dbReference type="RefSeq" id="XP_016243869.1">
    <property type="nucleotide sequence ID" value="XM_016399307.1"/>
</dbReference>
<evidence type="ECO:0000313" key="3">
    <source>
        <dbReference type="Proteomes" id="UP000054466"/>
    </source>
</evidence>
<name>A0A0D2BX15_9EURO</name>
<sequence length="111" mass="12739">MYHFQNKTKERSMSIEDRETYAATHHNTTEANLDHESMKVAKEIGQRRISNQVKVNAEGHPNLKYDIDPLEPDHSLPPSQRALYAKRERKAKGETPSEFAAATTEERKSSM</sequence>
<evidence type="ECO:0000256" key="1">
    <source>
        <dbReference type="SAM" id="MobiDB-lite"/>
    </source>
</evidence>
<accession>A0A0D2BX15</accession>
<dbReference type="GeneID" id="27351031"/>
<dbReference type="AlphaFoldDB" id="A0A0D2BX15"/>
<feature type="region of interest" description="Disordered" evidence="1">
    <location>
        <begin position="86"/>
        <end position="111"/>
    </location>
</feature>